<sequence>MAANPEIPTTGRYSLRTRTPAKAPELPATAPIQTPRKRGRHAETNSKSTSKTHSKTRARASSTPTTRRRTSVSSRRTSTSTRKSNRALKHSHEDESMEEDEDEDEDEDDNDDEVELSTEDENFNLKTKAVKAESKTPGASSGSLVTPRRGPGRPRKDASARPRAEEGSSRKSWDIRRIPVHLTKHDPFKAENLFEAMHIMQQIPANGTLNDDRYELMKMSDALKMCGYELGVVYSDTEFINEVYRMLSWAVHAAGPNGPSHPAPSLSDEARDVLLRVFASAGRRIREETRDMAGYHRRHALRKLMLARANRQENIVDEDGASNKDSNLVHRRNPLKIPGPLVDIWREPYKKSNANDGNESHGSDE</sequence>
<feature type="region of interest" description="Disordered" evidence="1">
    <location>
        <begin position="346"/>
        <end position="365"/>
    </location>
</feature>
<name>A0A9W7XFM4_9FUNG</name>
<accession>A0A9W7XFM4</accession>
<dbReference type="EMBL" id="JANBOH010000611">
    <property type="protein sequence ID" value="KAJ1641820.1"/>
    <property type="molecule type" value="Genomic_DNA"/>
</dbReference>
<protein>
    <submittedName>
        <fullName evidence="2">Uncharacterized protein</fullName>
    </submittedName>
</protein>
<proteinExistence type="predicted"/>
<dbReference type="AlphaFoldDB" id="A0A9W7XFM4"/>
<evidence type="ECO:0000256" key="1">
    <source>
        <dbReference type="SAM" id="MobiDB-lite"/>
    </source>
</evidence>
<dbReference type="Proteomes" id="UP001145021">
    <property type="component" value="Unassembled WGS sequence"/>
</dbReference>
<feature type="compositionally biased region" description="Low complexity" evidence="1">
    <location>
        <begin position="59"/>
        <end position="82"/>
    </location>
</feature>
<gene>
    <name evidence="2" type="ORF">LPJ64_006262</name>
</gene>
<feature type="compositionally biased region" description="Acidic residues" evidence="1">
    <location>
        <begin position="95"/>
        <end position="122"/>
    </location>
</feature>
<feature type="region of interest" description="Disordered" evidence="1">
    <location>
        <begin position="1"/>
        <end position="172"/>
    </location>
</feature>
<reference evidence="2" key="1">
    <citation type="submission" date="2022-07" db="EMBL/GenBank/DDBJ databases">
        <title>Phylogenomic reconstructions and comparative analyses of Kickxellomycotina fungi.</title>
        <authorList>
            <person name="Reynolds N.K."/>
            <person name="Stajich J.E."/>
            <person name="Barry K."/>
            <person name="Grigoriev I.V."/>
            <person name="Crous P."/>
            <person name="Smith M.E."/>
        </authorList>
    </citation>
    <scope>NUCLEOTIDE SEQUENCE</scope>
    <source>
        <strain evidence="2">NBRC 105413</strain>
    </source>
</reference>
<keyword evidence="3" id="KW-1185">Reference proteome</keyword>
<comment type="caution">
    <text evidence="2">The sequence shown here is derived from an EMBL/GenBank/DDBJ whole genome shotgun (WGS) entry which is preliminary data.</text>
</comment>
<evidence type="ECO:0000313" key="3">
    <source>
        <dbReference type="Proteomes" id="UP001145021"/>
    </source>
</evidence>
<organism evidence="2 3">
    <name type="scientific">Coemansia asiatica</name>
    <dbReference type="NCBI Taxonomy" id="1052880"/>
    <lineage>
        <taxon>Eukaryota</taxon>
        <taxon>Fungi</taxon>
        <taxon>Fungi incertae sedis</taxon>
        <taxon>Zoopagomycota</taxon>
        <taxon>Kickxellomycotina</taxon>
        <taxon>Kickxellomycetes</taxon>
        <taxon>Kickxellales</taxon>
        <taxon>Kickxellaceae</taxon>
        <taxon>Coemansia</taxon>
    </lineage>
</organism>
<evidence type="ECO:0000313" key="2">
    <source>
        <dbReference type="EMBL" id="KAJ1641820.1"/>
    </source>
</evidence>
<feature type="compositionally biased region" description="Basic and acidic residues" evidence="1">
    <location>
        <begin position="154"/>
        <end position="172"/>
    </location>
</feature>